<feature type="domain" description="Transcription regulator HTH AraC- type ligand binding" evidence="2">
    <location>
        <begin position="137"/>
        <end position="268"/>
    </location>
</feature>
<protein>
    <recommendedName>
        <fullName evidence="2">Transcription regulator HTH AraC- type ligand binding domain-containing protein</fullName>
    </recommendedName>
</protein>
<sequence>MLSEAPSTRLDRERFVPACQPLRPPVAHRLQRSPEHRTLPTNSLAGTHSLHVESQTAGRTDPPPQRGPVVEPGGNALRAARAAATRPGETAAGDGEAVASEAGAEGVETDDSRCRTPSAGGTTWSTTRSCRCRSGVPTQTAFRAKFAARRVESVGLPYSQVAAFDFSPMAARRSPAHIRRQDPEHHFLVLVREGAVRLEQKRGVACLGPGGMALFSTSHPLTCDFLDKGGPLRLTLLRLPRAVLPLPDGRADRMLAEPLPDSSGSGTLLGPYPPDRFLLLSAVAQRVRR</sequence>
<organism evidence="3 4">
    <name type="scientific">Streptomyces gottesmaniae</name>
    <dbReference type="NCBI Taxonomy" id="3075518"/>
    <lineage>
        <taxon>Bacteria</taxon>
        <taxon>Bacillati</taxon>
        <taxon>Actinomycetota</taxon>
        <taxon>Actinomycetes</taxon>
        <taxon>Kitasatosporales</taxon>
        <taxon>Streptomycetaceae</taxon>
        <taxon>Streptomyces</taxon>
    </lineage>
</organism>
<evidence type="ECO:0000313" key="3">
    <source>
        <dbReference type="EMBL" id="MDT0566264.1"/>
    </source>
</evidence>
<evidence type="ECO:0000313" key="4">
    <source>
        <dbReference type="Proteomes" id="UP001180737"/>
    </source>
</evidence>
<dbReference type="InterPro" id="IPR035418">
    <property type="entry name" value="AraC-bd_2"/>
</dbReference>
<dbReference type="Pfam" id="PF14525">
    <property type="entry name" value="AraC_binding_2"/>
    <property type="match status" value="1"/>
</dbReference>
<dbReference type="EMBL" id="JAVRFJ010000001">
    <property type="protein sequence ID" value="MDT0566264.1"/>
    <property type="molecule type" value="Genomic_DNA"/>
</dbReference>
<feature type="compositionally biased region" description="Low complexity" evidence="1">
    <location>
        <begin position="73"/>
        <end position="106"/>
    </location>
</feature>
<gene>
    <name evidence="3" type="ORF">RM704_02005</name>
</gene>
<reference evidence="3" key="1">
    <citation type="submission" date="2024-05" db="EMBL/GenBank/DDBJ databases">
        <title>30 novel species of actinomycetes from the DSMZ collection.</title>
        <authorList>
            <person name="Nouioui I."/>
        </authorList>
    </citation>
    <scope>NUCLEOTIDE SEQUENCE</scope>
    <source>
        <strain evidence="3">DSM 3412</strain>
    </source>
</reference>
<accession>A0ABU2YS60</accession>
<keyword evidence="4" id="KW-1185">Reference proteome</keyword>
<name>A0ABU2YS60_9ACTN</name>
<feature type="compositionally biased region" description="Polar residues" evidence="1">
    <location>
        <begin position="39"/>
        <end position="58"/>
    </location>
</feature>
<evidence type="ECO:0000256" key="1">
    <source>
        <dbReference type="SAM" id="MobiDB-lite"/>
    </source>
</evidence>
<comment type="caution">
    <text evidence="3">The sequence shown here is derived from an EMBL/GenBank/DDBJ whole genome shotgun (WGS) entry which is preliminary data.</text>
</comment>
<feature type="compositionally biased region" description="Low complexity" evidence="1">
    <location>
        <begin position="120"/>
        <end position="130"/>
    </location>
</feature>
<feature type="region of interest" description="Disordered" evidence="1">
    <location>
        <begin position="1"/>
        <end position="130"/>
    </location>
</feature>
<proteinExistence type="predicted"/>
<evidence type="ECO:0000259" key="2">
    <source>
        <dbReference type="Pfam" id="PF14525"/>
    </source>
</evidence>
<dbReference type="Proteomes" id="UP001180737">
    <property type="component" value="Unassembled WGS sequence"/>
</dbReference>